<keyword evidence="16" id="KW-1185">Reference proteome</keyword>
<sequence>MFRINHLLKLRNVSLKLIQKSPVERASCFAVQRVDFHRVVRFYSRDKDDPSKKRLPHINEDECPPKPTLEEECPQAKIEPPPVCPHDRGSWWDNYKNAIIAGLLLAAATLGALLLAGQGDKVEEVVEKKKEVEKKKKSKRVPIKDPPTSADIPSKVPYLLIGGGTASFAAFRAIKSADPKAKVLVITNESFHPYMRPPLSKEMWYNEDAEAVKKLIFKQWNGSERNLFYEPDDFYIKCTQLIQNPNGGVAVARGYTVTHLDVYNRIAYLDDGYAIEYDKCLLATGANPKMLNVFDAACSSDPNVDERVMLFRNIFDFEDVFEAFEASKSVAIIGGGFLGSELACALARKGKKKNRDVYQIFRESGNMGKILPEYLSNWTTEKVKAEGVHVLKNTEVIGVKFEDGRLLLVLSDGKMISVDHAIVAVGVEPNTDVAEKSGLEVDPELGGFLVNTELMARSHLYIAGDCACFYDTKLGRRRVEHHDHAVVTGRLAGENMTGGRNPYLHQSMFWSDLGPDVGYEAIGVVDASLPTVGVFAKGSDKDTPKAVVTETGEGIRSKTEAQQSENKNKSQEKEGDEEKKEESSQDYGKGVVFYLRDDVVVGIVLWNVFNRMATARQVLKDERKYDDLNEVAKLFNIHED</sequence>
<keyword evidence="9" id="KW-0520">NAD</keyword>
<keyword evidence="4" id="KW-0285">Flavoprotein</keyword>
<dbReference type="GO" id="GO:0071949">
    <property type="term" value="F:FAD binding"/>
    <property type="evidence" value="ECO:0007669"/>
    <property type="project" value="TreeGrafter"/>
</dbReference>
<comment type="subcellular location">
    <subcellularLocation>
        <location evidence="2">Mitochondrion</location>
    </subcellularLocation>
</comment>
<evidence type="ECO:0000256" key="12">
    <source>
        <dbReference type="SAM" id="MobiDB-lite"/>
    </source>
</evidence>
<evidence type="ECO:0000256" key="3">
    <source>
        <dbReference type="ARBA" id="ARBA00006442"/>
    </source>
</evidence>
<dbReference type="InterPro" id="IPR016156">
    <property type="entry name" value="FAD/NAD-linked_Rdtase_dimer_sf"/>
</dbReference>
<dbReference type="PRINTS" id="PR00411">
    <property type="entry name" value="PNDRDTASEI"/>
</dbReference>
<gene>
    <name evidence="15" type="ORF">Zmor_010130</name>
</gene>
<dbReference type="SUPFAM" id="SSF51905">
    <property type="entry name" value="FAD/NAD(P)-binding domain"/>
    <property type="match status" value="1"/>
</dbReference>
<evidence type="ECO:0000256" key="4">
    <source>
        <dbReference type="ARBA" id="ARBA00022630"/>
    </source>
</evidence>
<name>A0AA38IMR4_9CUCU</name>
<feature type="region of interest" description="Disordered" evidence="12">
    <location>
        <begin position="540"/>
        <end position="583"/>
    </location>
</feature>
<dbReference type="GO" id="GO:0006915">
    <property type="term" value="P:apoptotic process"/>
    <property type="evidence" value="ECO:0007669"/>
    <property type="project" value="UniProtKB-KW"/>
</dbReference>
<dbReference type="Pfam" id="PF14721">
    <property type="entry name" value="AIF_C"/>
    <property type="match status" value="1"/>
</dbReference>
<evidence type="ECO:0000256" key="6">
    <source>
        <dbReference type="ARBA" id="ARBA00022827"/>
    </source>
</evidence>
<proteinExistence type="inferred from homology"/>
<evidence type="ECO:0000256" key="2">
    <source>
        <dbReference type="ARBA" id="ARBA00004173"/>
    </source>
</evidence>
<dbReference type="EMBL" id="JALNTZ010000003">
    <property type="protein sequence ID" value="KAJ3658390.1"/>
    <property type="molecule type" value="Genomic_DNA"/>
</dbReference>
<keyword evidence="7" id="KW-0809">Transit peptide</keyword>
<evidence type="ECO:0000313" key="15">
    <source>
        <dbReference type="EMBL" id="KAJ3658390.1"/>
    </source>
</evidence>
<feature type="compositionally biased region" description="Basic and acidic residues" evidence="12">
    <location>
        <begin position="47"/>
        <end position="64"/>
    </location>
</feature>
<comment type="cofactor">
    <cofactor evidence="1">
        <name>FAD</name>
        <dbReference type="ChEBI" id="CHEBI:57692"/>
    </cofactor>
</comment>
<dbReference type="GO" id="GO:0046983">
    <property type="term" value="F:protein dimerization activity"/>
    <property type="evidence" value="ECO:0007669"/>
    <property type="project" value="InterPro"/>
</dbReference>
<keyword evidence="8" id="KW-0560">Oxidoreductase</keyword>
<evidence type="ECO:0000259" key="14">
    <source>
        <dbReference type="Pfam" id="PF14721"/>
    </source>
</evidence>
<comment type="similarity">
    <text evidence="3">Belongs to the FAD-dependent oxidoreductase family.</text>
</comment>
<accession>A0AA38IMR4</accession>
<dbReference type="GO" id="GO:0005739">
    <property type="term" value="C:mitochondrion"/>
    <property type="evidence" value="ECO:0007669"/>
    <property type="project" value="UniProtKB-SubCell"/>
</dbReference>
<dbReference type="InterPro" id="IPR036188">
    <property type="entry name" value="FAD/NAD-bd_sf"/>
</dbReference>
<keyword evidence="5" id="KW-0053">Apoptosis</keyword>
<reference evidence="15" key="1">
    <citation type="journal article" date="2023" name="G3 (Bethesda)">
        <title>Whole genome assemblies of Zophobas morio and Tenebrio molitor.</title>
        <authorList>
            <person name="Kaur S."/>
            <person name="Stinson S.A."/>
            <person name="diCenzo G.C."/>
        </authorList>
    </citation>
    <scope>NUCLEOTIDE SEQUENCE</scope>
    <source>
        <strain evidence="15">QUZm001</strain>
    </source>
</reference>
<evidence type="ECO:0000256" key="11">
    <source>
        <dbReference type="ARBA" id="ARBA00047786"/>
    </source>
</evidence>
<keyword evidence="6" id="KW-0274">FAD</keyword>
<evidence type="ECO:0000256" key="1">
    <source>
        <dbReference type="ARBA" id="ARBA00001974"/>
    </source>
</evidence>
<dbReference type="GO" id="GO:0016174">
    <property type="term" value="F:NAD(P)H oxidase H2O2-forming activity"/>
    <property type="evidence" value="ECO:0007669"/>
    <property type="project" value="TreeGrafter"/>
</dbReference>
<dbReference type="InterPro" id="IPR050446">
    <property type="entry name" value="FAD-oxidoreductase/Apoptosis"/>
</dbReference>
<comment type="caution">
    <text evidence="15">The sequence shown here is derived from an EMBL/GenBank/DDBJ whole genome shotgun (WGS) entry which is preliminary data.</text>
</comment>
<dbReference type="SMART" id="SM01353">
    <property type="entry name" value="AIF_C"/>
    <property type="match status" value="1"/>
</dbReference>
<dbReference type="InterPro" id="IPR029324">
    <property type="entry name" value="AIF_C"/>
</dbReference>
<dbReference type="PANTHER" id="PTHR43557:SF4">
    <property type="entry name" value="APOPTOSIS-INDUCING FACTOR 1, MITOCHONDRIAL"/>
    <property type="match status" value="1"/>
</dbReference>
<evidence type="ECO:0000256" key="7">
    <source>
        <dbReference type="ARBA" id="ARBA00022946"/>
    </source>
</evidence>
<evidence type="ECO:0000256" key="9">
    <source>
        <dbReference type="ARBA" id="ARBA00023027"/>
    </source>
</evidence>
<protein>
    <recommendedName>
        <fullName evidence="17">Apoptosis-inducing factor 1, mitochondrial</fullName>
    </recommendedName>
</protein>
<dbReference type="Pfam" id="PF07992">
    <property type="entry name" value="Pyr_redox_2"/>
    <property type="match status" value="1"/>
</dbReference>
<organism evidence="15 16">
    <name type="scientific">Zophobas morio</name>
    <dbReference type="NCBI Taxonomy" id="2755281"/>
    <lineage>
        <taxon>Eukaryota</taxon>
        <taxon>Metazoa</taxon>
        <taxon>Ecdysozoa</taxon>
        <taxon>Arthropoda</taxon>
        <taxon>Hexapoda</taxon>
        <taxon>Insecta</taxon>
        <taxon>Pterygota</taxon>
        <taxon>Neoptera</taxon>
        <taxon>Endopterygota</taxon>
        <taxon>Coleoptera</taxon>
        <taxon>Polyphaga</taxon>
        <taxon>Cucujiformia</taxon>
        <taxon>Tenebrionidae</taxon>
        <taxon>Zophobas</taxon>
    </lineage>
</organism>
<evidence type="ECO:0008006" key="17">
    <source>
        <dbReference type="Google" id="ProtNLM"/>
    </source>
</evidence>
<dbReference type="Proteomes" id="UP001168821">
    <property type="component" value="Unassembled WGS sequence"/>
</dbReference>
<dbReference type="InterPro" id="IPR023753">
    <property type="entry name" value="FAD/NAD-binding_dom"/>
</dbReference>
<feature type="region of interest" description="Disordered" evidence="12">
    <location>
        <begin position="47"/>
        <end position="80"/>
    </location>
</feature>
<dbReference type="Gene3D" id="3.50.50.60">
    <property type="entry name" value="FAD/NAD(P)-binding domain"/>
    <property type="match status" value="2"/>
</dbReference>
<feature type="compositionally biased region" description="Basic and acidic residues" evidence="12">
    <location>
        <begin position="566"/>
        <end position="583"/>
    </location>
</feature>
<evidence type="ECO:0000256" key="10">
    <source>
        <dbReference type="ARBA" id="ARBA00023128"/>
    </source>
</evidence>
<evidence type="ECO:0000259" key="13">
    <source>
        <dbReference type="Pfam" id="PF07992"/>
    </source>
</evidence>
<dbReference type="GO" id="GO:0033108">
    <property type="term" value="P:mitochondrial respiratory chain complex assembly"/>
    <property type="evidence" value="ECO:0007669"/>
    <property type="project" value="TreeGrafter"/>
</dbReference>
<dbReference type="AlphaFoldDB" id="A0AA38IMR4"/>
<evidence type="ECO:0000313" key="16">
    <source>
        <dbReference type="Proteomes" id="UP001168821"/>
    </source>
</evidence>
<dbReference type="PANTHER" id="PTHR43557">
    <property type="entry name" value="APOPTOSIS-INDUCING FACTOR 1"/>
    <property type="match status" value="1"/>
</dbReference>
<dbReference type="SUPFAM" id="SSF55424">
    <property type="entry name" value="FAD/NAD-linked reductases, dimerisation (C-terminal) domain"/>
    <property type="match status" value="1"/>
</dbReference>
<dbReference type="PRINTS" id="PR00368">
    <property type="entry name" value="FADPNR"/>
</dbReference>
<dbReference type="Gene3D" id="3.30.390.30">
    <property type="match status" value="1"/>
</dbReference>
<comment type="catalytic activity">
    <reaction evidence="11">
        <text>A + NADH + H(+) = AH2 + NAD(+)</text>
        <dbReference type="Rhea" id="RHEA:11356"/>
        <dbReference type="ChEBI" id="CHEBI:13193"/>
        <dbReference type="ChEBI" id="CHEBI:15378"/>
        <dbReference type="ChEBI" id="CHEBI:17499"/>
        <dbReference type="ChEBI" id="CHEBI:57540"/>
        <dbReference type="ChEBI" id="CHEBI:57945"/>
    </reaction>
</comment>
<feature type="domain" description="Mitochondrial apoptosis-inducing factor C-terminal" evidence="14">
    <location>
        <begin position="492"/>
        <end position="621"/>
    </location>
</feature>
<evidence type="ECO:0000256" key="5">
    <source>
        <dbReference type="ARBA" id="ARBA00022703"/>
    </source>
</evidence>
<keyword evidence="10" id="KW-0496">Mitochondrion</keyword>
<evidence type="ECO:0000256" key="8">
    <source>
        <dbReference type="ARBA" id="ARBA00023002"/>
    </source>
</evidence>
<feature type="domain" description="FAD/NAD(P)-binding" evidence="13">
    <location>
        <begin position="159"/>
        <end position="487"/>
    </location>
</feature>